<evidence type="ECO:0000313" key="3">
    <source>
        <dbReference type="EMBL" id="PWI71598.1"/>
    </source>
</evidence>
<sequence length="749" mass="84152">MKRREYRSLLPAEDNSDQQFFQTSPLSKKPRNLRIACDACRVKKVACTGEKPTCAPCLKRGTACVYREDKHHSSGEVNALQQERDDLKTQLSDHVKLLDQLKTLPDDQAFVLFQRLRATSNSPDVVSNMNGSMHNRRRPSDILAARGMAPSTGSSLEHELAARHVLIYPKLEPLDADPLKNLVESTLFKARSWRVGQANSPVSVLTVNSAAPLPVDEKFIVHGQDQTSVTSTMSILGPAPPPKYCDPRLSRLRIGFWTRVAISNDLAAALISFYLENDHPIMGMFDADLFLDDLVEHRLTYCSAMLVTAVLYLSCQAYTRSDVRSSSFVPEFLDEARTLWLAEQNPDLAGTLAAAERITDPITTIAAAELMALGCQVNGQNDLGYDFLNAGRQMAERIGLINTPPTSPKLRYIASKSPEWISAASHVAWGTYNWLSVHGLYFRDPPIAHPPNLPVPAERSSTIDRQLDSSESHEDFRPAPAYMGSTFSTMCRFWTIVQEVAVVYFKHDKRSLSQRVPLAFAEAKYQRLLAWTDTLAMGMARGEYSPAHVLIFHMNFHSVVMQLFHPFVREQSSFSKHRLRSFSSEDSCLANVFNASLNQLGRLMFIYQRSCVSATWSIFVNPPLVQLADAMLAARFSRTTHGRLFFLLCINAWLDLYESYYFFWDIVKGFLARAMRDGTMTSNEAKSLMAELRRRGAHHGTPKLASSSIIIDFDRAAANPDEARTRAIAEQFDELALQEELTTGDYEEK</sequence>
<dbReference type="EMBL" id="LCWV01000007">
    <property type="protein sequence ID" value="PWI71598.1"/>
    <property type="molecule type" value="Genomic_DNA"/>
</dbReference>
<accession>A0A2U3EAS5</accession>
<organism evidence="3 4">
    <name type="scientific">Purpureocillium lilacinum</name>
    <name type="common">Paecilomyces lilacinus</name>
    <dbReference type="NCBI Taxonomy" id="33203"/>
    <lineage>
        <taxon>Eukaryota</taxon>
        <taxon>Fungi</taxon>
        <taxon>Dikarya</taxon>
        <taxon>Ascomycota</taxon>
        <taxon>Pezizomycotina</taxon>
        <taxon>Sordariomycetes</taxon>
        <taxon>Hypocreomycetidae</taxon>
        <taxon>Hypocreales</taxon>
        <taxon>Ophiocordycipitaceae</taxon>
        <taxon>Purpureocillium</taxon>
    </lineage>
</organism>
<dbReference type="InterPro" id="IPR001138">
    <property type="entry name" value="Zn2Cys6_DnaBD"/>
</dbReference>
<dbReference type="Proteomes" id="UP000245956">
    <property type="component" value="Unassembled WGS sequence"/>
</dbReference>
<dbReference type="InterPro" id="IPR053187">
    <property type="entry name" value="Notoamide_regulator"/>
</dbReference>
<dbReference type="GO" id="GO:0000981">
    <property type="term" value="F:DNA-binding transcription factor activity, RNA polymerase II-specific"/>
    <property type="evidence" value="ECO:0007669"/>
    <property type="project" value="InterPro"/>
</dbReference>
<dbReference type="Gene3D" id="4.10.240.10">
    <property type="entry name" value="Zn(2)-C6 fungal-type DNA-binding domain"/>
    <property type="match status" value="1"/>
</dbReference>
<name>A0A2U3EAS5_PURLI</name>
<dbReference type="PANTHER" id="PTHR47256:SF1">
    <property type="entry name" value="ZN(II)2CYS6 TRANSCRIPTION FACTOR (EUROFUNG)"/>
    <property type="match status" value="1"/>
</dbReference>
<proteinExistence type="predicted"/>
<dbReference type="SMART" id="SM00066">
    <property type="entry name" value="GAL4"/>
    <property type="match status" value="1"/>
</dbReference>
<dbReference type="CDD" id="cd12148">
    <property type="entry name" value="fungal_TF_MHR"/>
    <property type="match status" value="1"/>
</dbReference>
<dbReference type="PROSITE" id="PS50048">
    <property type="entry name" value="ZN2_CY6_FUNGAL_2"/>
    <property type="match status" value="1"/>
</dbReference>
<dbReference type="SUPFAM" id="SSF57701">
    <property type="entry name" value="Zn2/Cys6 DNA-binding domain"/>
    <property type="match status" value="1"/>
</dbReference>
<dbReference type="PANTHER" id="PTHR47256">
    <property type="entry name" value="ZN(II)2CYS6 TRANSCRIPTION FACTOR (EUROFUNG)-RELATED"/>
    <property type="match status" value="1"/>
</dbReference>
<dbReference type="PROSITE" id="PS00463">
    <property type="entry name" value="ZN2_CY6_FUNGAL_1"/>
    <property type="match status" value="1"/>
</dbReference>
<dbReference type="PRINTS" id="PR00755">
    <property type="entry name" value="AFLATOXINBRP"/>
</dbReference>
<dbReference type="GO" id="GO:0008270">
    <property type="term" value="F:zinc ion binding"/>
    <property type="evidence" value="ECO:0007669"/>
    <property type="project" value="InterPro"/>
</dbReference>
<dbReference type="Pfam" id="PF00172">
    <property type="entry name" value="Zn_clus"/>
    <property type="match status" value="1"/>
</dbReference>
<feature type="domain" description="Zn(2)-C6 fungal-type" evidence="2">
    <location>
        <begin position="36"/>
        <end position="66"/>
    </location>
</feature>
<dbReference type="InterPro" id="IPR036864">
    <property type="entry name" value="Zn2-C6_fun-type_DNA-bd_sf"/>
</dbReference>
<comment type="caution">
    <text evidence="3">The sequence shown here is derived from an EMBL/GenBank/DDBJ whole genome shotgun (WGS) entry which is preliminary data.</text>
</comment>
<dbReference type="CDD" id="cd00067">
    <property type="entry name" value="GAL4"/>
    <property type="match status" value="1"/>
</dbReference>
<gene>
    <name evidence="3" type="ORF">PCL_11692</name>
</gene>
<evidence type="ECO:0000259" key="2">
    <source>
        <dbReference type="PROSITE" id="PS50048"/>
    </source>
</evidence>
<protein>
    <recommendedName>
        <fullName evidence="2">Zn(2)-C6 fungal-type domain-containing protein</fullName>
    </recommendedName>
</protein>
<keyword evidence="1" id="KW-0539">Nucleus</keyword>
<dbReference type="AlphaFoldDB" id="A0A2U3EAS5"/>
<evidence type="ECO:0000256" key="1">
    <source>
        <dbReference type="ARBA" id="ARBA00023242"/>
    </source>
</evidence>
<evidence type="ECO:0000313" key="4">
    <source>
        <dbReference type="Proteomes" id="UP000245956"/>
    </source>
</evidence>
<reference evidence="3 4" key="1">
    <citation type="journal article" date="2016" name="Front. Microbiol.">
        <title>Genome and transcriptome sequences reveal the specific parasitism of the nematophagous Purpureocillium lilacinum 36-1.</title>
        <authorList>
            <person name="Xie J."/>
            <person name="Li S."/>
            <person name="Mo C."/>
            <person name="Xiao X."/>
            <person name="Peng D."/>
            <person name="Wang G."/>
            <person name="Xiao Y."/>
        </authorList>
    </citation>
    <scope>NUCLEOTIDE SEQUENCE [LARGE SCALE GENOMIC DNA]</scope>
    <source>
        <strain evidence="3 4">36-1</strain>
    </source>
</reference>